<keyword evidence="6" id="KW-0479">Metal-binding</keyword>
<sequence length="223" mass="24962">MEEHANYGIYFIECCTLIKENLPGAHISGGISNISFSFRGMEAVREAMHSVFLYHAIKAGLDMGIVNAGALPLYTDIDEELLKLCEDLLWNRDEEATEKMLVLAQKLKKGDKKATGDEDAWRKETVEKRLQHALVKGIDTYVVGDTEEARLCTDKYPRPLNVIEQPLMNGMSVVGELFGAGKMFLPQVIKSARVMKKAVAHLIPFMNAEREERLKTMSVEDAG</sequence>
<evidence type="ECO:0000256" key="5">
    <source>
        <dbReference type="ARBA" id="ARBA00022691"/>
    </source>
</evidence>
<reference evidence="11" key="1">
    <citation type="submission" date="2016-11" db="UniProtKB">
        <authorList>
            <consortium name="WormBaseParasite"/>
        </authorList>
    </citation>
    <scope>IDENTIFICATION</scope>
</reference>
<keyword evidence="7" id="KW-0677">Repeat</keyword>
<dbReference type="InterPro" id="IPR036594">
    <property type="entry name" value="Meth_synthase_dom"/>
</dbReference>
<dbReference type="Gene3D" id="1.10.1240.10">
    <property type="entry name" value="Methionine synthase domain"/>
    <property type="match status" value="1"/>
</dbReference>
<dbReference type="AlphaFoldDB" id="A0A1I8A8Y7"/>
<dbReference type="InterPro" id="IPR011005">
    <property type="entry name" value="Dihydropteroate_synth-like_sf"/>
</dbReference>
<keyword evidence="2" id="KW-0489">Methyltransferase</keyword>
<keyword evidence="10" id="KW-1185">Reference proteome</keyword>
<keyword evidence="8" id="KW-0170">Cobalt</keyword>
<evidence type="ECO:0000256" key="3">
    <source>
        <dbReference type="ARBA" id="ARBA00022628"/>
    </source>
</evidence>
<organism evidence="10 11">
    <name type="scientific">Steinernema glaseri</name>
    <dbReference type="NCBI Taxonomy" id="37863"/>
    <lineage>
        <taxon>Eukaryota</taxon>
        <taxon>Metazoa</taxon>
        <taxon>Ecdysozoa</taxon>
        <taxon>Nematoda</taxon>
        <taxon>Chromadorea</taxon>
        <taxon>Rhabditida</taxon>
        <taxon>Tylenchina</taxon>
        <taxon>Panagrolaimomorpha</taxon>
        <taxon>Strongyloidoidea</taxon>
        <taxon>Steinernematidae</taxon>
        <taxon>Steinernema</taxon>
    </lineage>
</organism>
<dbReference type="PANTHER" id="PTHR45833:SF1">
    <property type="entry name" value="METHIONINE SYNTHASE"/>
    <property type="match status" value="1"/>
</dbReference>
<dbReference type="Pfam" id="PF00809">
    <property type="entry name" value="Pterin_bind"/>
    <property type="match status" value="1"/>
</dbReference>
<evidence type="ECO:0000256" key="7">
    <source>
        <dbReference type="ARBA" id="ARBA00022737"/>
    </source>
</evidence>
<evidence type="ECO:0000256" key="4">
    <source>
        <dbReference type="ARBA" id="ARBA00022679"/>
    </source>
</evidence>
<dbReference type="SUPFAM" id="SSF51717">
    <property type="entry name" value="Dihydropteroate synthetase-like"/>
    <property type="match status" value="1"/>
</dbReference>
<dbReference type="GO" id="GO:0050667">
    <property type="term" value="P:homocysteine metabolic process"/>
    <property type="evidence" value="ECO:0007669"/>
    <property type="project" value="TreeGrafter"/>
</dbReference>
<name>A0A1I8A8Y7_9BILA</name>
<dbReference type="FunFam" id="1.10.1240.10:FF:000001">
    <property type="entry name" value="Methionine synthase"/>
    <property type="match status" value="1"/>
</dbReference>
<dbReference type="GO" id="GO:0008705">
    <property type="term" value="F:methionine synthase activity"/>
    <property type="evidence" value="ECO:0007669"/>
    <property type="project" value="TreeGrafter"/>
</dbReference>
<dbReference type="SUPFAM" id="SSF47644">
    <property type="entry name" value="Methionine synthase domain"/>
    <property type="match status" value="1"/>
</dbReference>
<evidence type="ECO:0000256" key="1">
    <source>
        <dbReference type="ARBA" id="ARBA00010398"/>
    </source>
</evidence>
<comment type="similarity">
    <text evidence="1">Belongs to the vitamin-B12 dependent methionine synthase family.</text>
</comment>
<keyword evidence="3" id="KW-0846">Cobalamin</keyword>
<dbReference type="Proteomes" id="UP000095287">
    <property type="component" value="Unplaced"/>
</dbReference>
<dbReference type="GO" id="GO:0046653">
    <property type="term" value="P:tetrahydrofolate metabolic process"/>
    <property type="evidence" value="ECO:0007669"/>
    <property type="project" value="TreeGrafter"/>
</dbReference>
<dbReference type="GO" id="GO:0032259">
    <property type="term" value="P:methylation"/>
    <property type="evidence" value="ECO:0007669"/>
    <property type="project" value="UniProtKB-KW"/>
</dbReference>
<dbReference type="GO" id="GO:0046872">
    <property type="term" value="F:metal ion binding"/>
    <property type="evidence" value="ECO:0007669"/>
    <property type="project" value="UniProtKB-KW"/>
</dbReference>
<dbReference type="InterPro" id="IPR003759">
    <property type="entry name" value="Cbl-bd_cap"/>
</dbReference>
<evidence type="ECO:0000259" key="9">
    <source>
        <dbReference type="PROSITE" id="PS51337"/>
    </source>
</evidence>
<dbReference type="GO" id="GO:0005829">
    <property type="term" value="C:cytosol"/>
    <property type="evidence" value="ECO:0007669"/>
    <property type="project" value="TreeGrafter"/>
</dbReference>
<evidence type="ECO:0000256" key="6">
    <source>
        <dbReference type="ARBA" id="ARBA00022723"/>
    </source>
</evidence>
<dbReference type="InterPro" id="IPR050554">
    <property type="entry name" value="Met_Synthase/Corrinoid"/>
</dbReference>
<evidence type="ECO:0000313" key="11">
    <source>
        <dbReference type="WBParaSite" id="L893_g3471.t1"/>
    </source>
</evidence>
<accession>A0A1I8A8Y7</accession>
<evidence type="ECO:0000256" key="8">
    <source>
        <dbReference type="ARBA" id="ARBA00023285"/>
    </source>
</evidence>
<evidence type="ECO:0000313" key="10">
    <source>
        <dbReference type="Proteomes" id="UP000095287"/>
    </source>
</evidence>
<dbReference type="WBParaSite" id="L893_g3471.t1">
    <property type="protein sequence ID" value="L893_g3471.t1"/>
    <property type="gene ID" value="L893_g3471"/>
</dbReference>
<evidence type="ECO:0000256" key="2">
    <source>
        <dbReference type="ARBA" id="ARBA00022603"/>
    </source>
</evidence>
<keyword evidence="4" id="KW-0808">Transferase</keyword>
<feature type="domain" description="B12-binding N-terminal" evidence="9">
    <location>
        <begin position="117"/>
        <end position="214"/>
    </location>
</feature>
<dbReference type="PROSITE" id="PS51337">
    <property type="entry name" value="B12_BINDING_NTER"/>
    <property type="match status" value="1"/>
</dbReference>
<dbReference type="GO" id="GO:0031419">
    <property type="term" value="F:cobalamin binding"/>
    <property type="evidence" value="ECO:0007669"/>
    <property type="project" value="UniProtKB-KW"/>
</dbReference>
<dbReference type="SMART" id="SM01018">
    <property type="entry name" value="B12-binding_2"/>
    <property type="match status" value="1"/>
</dbReference>
<proteinExistence type="inferred from homology"/>
<keyword evidence="5" id="KW-0949">S-adenosyl-L-methionine</keyword>
<dbReference type="Gene3D" id="3.20.20.20">
    <property type="entry name" value="Dihydropteroate synthase-like"/>
    <property type="match status" value="1"/>
</dbReference>
<protein>
    <submittedName>
        <fullName evidence="11">B12-binding N-terminal domain-containing protein</fullName>
    </submittedName>
</protein>
<dbReference type="InterPro" id="IPR000489">
    <property type="entry name" value="Pterin-binding_dom"/>
</dbReference>
<dbReference type="PANTHER" id="PTHR45833">
    <property type="entry name" value="METHIONINE SYNTHASE"/>
    <property type="match status" value="1"/>
</dbReference>
<dbReference type="Pfam" id="PF02607">
    <property type="entry name" value="B12-binding_2"/>
    <property type="match status" value="1"/>
</dbReference>